<proteinExistence type="predicted"/>
<dbReference type="InterPro" id="IPR013517">
    <property type="entry name" value="FG-GAP"/>
</dbReference>
<protein>
    <submittedName>
        <fullName evidence="3">Uncharacterized protein</fullName>
    </submittedName>
</protein>
<gene>
    <name evidence="3" type="ORF">OXD698_LOCUS39878</name>
</gene>
<keyword evidence="1" id="KW-0732">Signal</keyword>
<accession>A0A820AY14</accession>
<dbReference type="Gene3D" id="2.130.10.130">
    <property type="entry name" value="Integrin alpha, N-terminal"/>
    <property type="match status" value="1"/>
</dbReference>
<dbReference type="InterPro" id="IPR028994">
    <property type="entry name" value="Integrin_alpha_N"/>
</dbReference>
<feature type="non-terminal residue" evidence="3">
    <location>
        <position position="208"/>
    </location>
</feature>
<dbReference type="PANTHER" id="PTHR46580:SF4">
    <property type="entry name" value="ATP_GTP-BINDING PROTEIN"/>
    <property type="match status" value="1"/>
</dbReference>
<comment type="caution">
    <text evidence="3">The sequence shown here is derived from an EMBL/GenBank/DDBJ whole genome shotgun (WGS) entry which is preliminary data.</text>
</comment>
<dbReference type="AlphaFoldDB" id="A0A820AY14"/>
<evidence type="ECO:0000313" key="3">
    <source>
        <dbReference type="EMBL" id="CAF4183618.1"/>
    </source>
</evidence>
<feature type="region of interest" description="Disordered" evidence="2">
    <location>
        <begin position="1"/>
        <end position="34"/>
    </location>
</feature>
<name>A0A820AY14_9BILA</name>
<evidence type="ECO:0000256" key="1">
    <source>
        <dbReference type="ARBA" id="ARBA00022729"/>
    </source>
</evidence>
<dbReference type="Pfam" id="PF13517">
    <property type="entry name" value="FG-GAP_3"/>
    <property type="match status" value="1"/>
</dbReference>
<dbReference type="SUPFAM" id="SSF69318">
    <property type="entry name" value="Integrin alpha N-terminal domain"/>
    <property type="match status" value="1"/>
</dbReference>
<sequence>MTSMDIEMLPLEHQNNQISSDINSRRTSNSIQNQHPVETIPNVLPKTVRTPSNKTCRFILKSEAPSLIVSDSHPHSIAVADFNNDNLPDIVVPNSGTSSLGIFLRQDNTTFRDQITYSTGSGSLPYAVGVADFNHDQHIDIAVANYGANNIGIFLGIGNGTFMSQMTFSTGSSRPRWIAVGDMNNDKQLDIVVANYGTNDIGILFGDG</sequence>
<dbReference type="Proteomes" id="UP000663844">
    <property type="component" value="Unassembled WGS sequence"/>
</dbReference>
<dbReference type="PANTHER" id="PTHR46580">
    <property type="entry name" value="SENSOR KINASE-RELATED"/>
    <property type="match status" value="1"/>
</dbReference>
<evidence type="ECO:0000256" key="2">
    <source>
        <dbReference type="SAM" id="MobiDB-lite"/>
    </source>
</evidence>
<dbReference type="EMBL" id="CAJOAZ010008389">
    <property type="protein sequence ID" value="CAF4183618.1"/>
    <property type="molecule type" value="Genomic_DNA"/>
</dbReference>
<feature type="compositionally biased region" description="Polar residues" evidence="2">
    <location>
        <begin position="13"/>
        <end position="34"/>
    </location>
</feature>
<evidence type="ECO:0000313" key="4">
    <source>
        <dbReference type="Proteomes" id="UP000663844"/>
    </source>
</evidence>
<reference evidence="3" key="1">
    <citation type="submission" date="2021-02" db="EMBL/GenBank/DDBJ databases">
        <authorList>
            <person name="Nowell W R."/>
        </authorList>
    </citation>
    <scope>NUCLEOTIDE SEQUENCE</scope>
</reference>
<organism evidence="3 4">
    <name type="scientific">Adineta steineri</name>
    <dbReference type="NCBI Taxonomy" id="433720"/>
    <lineage>
        <taxon>Eukaryota</taxon>
        <taxon>Metazoa</taxon>
        <taxon>Spiralia</taxon>
        <taxon>Gnathifera</taxon>
        <taxon>Rotifera</taxon>
        <taxon>Eurotatoria</taxon>
        <taxon>Bdelloidea</taxon>
        <taxon>Adinetida</taxon>
        <taxon>Adinetidae</taxon>
        <taxon>Adineta</taxon>
    </lineage>
</organism>